<dbReference type="EMBL" id="BRXZ01002423">
    <property type="protein sequence ID" value="GMH61798.1"/>
    <property type="molecule type" value="Genomic_DNA"/>
</dbReference>
<protein>
    <recommendedName>
        <fullName evidence="9">Selenoprotein O</fullName>
    </recommendedName>
</protein>
<dbReference type="InterPro" id="IPR003846">
    <property type="entry name" value="SelO"/>
</dbReference>
<evidence type="ECO:0000256" key="8">
    <source>
        <dbReference type="ARBA" id="ARBA00022842"/>
    </source>
</evidence>
<evidence type="ECO:0000256" key="9">
    <source>
        <dbReference type="ARBA" id="ARBA00031547"/>
    </source>
</evidence>
<keyword evidence="7" id="KW-0067">ATP-binding</keyword>
<dbReference type="Pfam" id="PF02696">
    <property type="entry name" value="SelO"/>
    <property type="match status" value="1"/>
</dbReference>
<dbReference type="PANTHER" id="PTHR32057:SF14">
    <property type="entry name" value="PROTEIN ADENYLYLTRANSFERASE SELO, MITOCHONDRIAL"/>
    <property type="match status" value="1"/>
</dbReference>
<evidence type="ECO:0000256" key="3">
    <source>
        <dbReference type="ARBA" id="ARBA00022679"/>
    </source>
</evidence>
<proteinExistence type="inferred from homology"/>
<dbReference type="OrthoDB" id="10254721at2759"/>
<evidence type="ECO:0000256" key="5">
    <source>
        <dbReference type="ARBA" id="ARBA00022723"/>
    </source>
</evidence>
<keyword evidence="12" id="KW-1185">Reference proteome</keyword>
<dbReference type="GO" id="GO:0070733">
    <property type="term" value="F:AMPylase activity"/>
    <property type="evidence" value="ECO:0007669"/>
    <property type="project" value="TreeGrafter"/>
</dbReference>
<dbReference type="PANTHER" id="PTHR32057">
    <property type="entry name" value="PROTEIN ADENYLYLTRANSFERASE SELO, MITOCHONDRIAL"/>
    <property type="match status" value="1"/>
</dbReference>
<evidence type="ECO:0000313" key="11">
    <source>
        <dbReference type="EMBL" id="GMH61798.1"/>
    </source>
</evidence>
<evidence type="ECO:0000256" key="1">
    <source>
        <dbReference type="ARBA" id="ARBA00001946"/>
    </source>
</evidence>
<feature type="region of interest" description="Disordered" evidence="10">
    <location>
        <begin position="285"/>
        <end position="306"/>
    </location>
</feature>
<keyword evidence="4" id="KW-0548">Nucleotidyltransferase</keyword>
<evidence type="ECO:0000256" key="7">
    <source>
        <dbReference type="ARBA" id="ARBA00022840"/>
    </source>
</evidence>
<keyword evidence="8" id="KW-0460">Magnesium</keyword>
<dbReference type="GO" id="GO:0005524">
    <property type="term" value="F:ATP binding"/>
    <property type="evidence" value="ECO:0007669"/>
    <property type="project" value="UniProtKB-KW"/>
</dbReference>
<gene>
    <name evidence="11" type="ORF">TrRE_jg8541</name>
</gene>
<keyword evidence="6" id="KW-0547">Nucleotide-binding</keyword>
<comment type="cofactor">
    <cofactor evidence="1">
        <name>Mg(2+)</name>
        <dbReference type="ChEBI" id="CHEBI:18420"/>
    </cofactor>
</comment>
<keyword evidence="5" id="KW-0479">Metal-binding</keyword>
<evidence type="ECO:0000256" key="6">
    <source>
        <dbReference type="ARBA" id="ARBA00022741"/>
    </source>
</evidence>
<sequence>MEDAVIRDLNYEGEYNVLVGGVLERGVGRINRLGQVLTETSFNEVCKLTHKACGCSRQCFFNETAVRLGEMAGSWAAVGFTHGNLNSDNLSVDGLTFDLNVASFLGRYDLAYVSNKVDEEEGLYRFGRQAEGVKWMLTRTAEILGGVDLFEVVLAFEEALIREFNSRMELRLGKFEDKEEVLSVLYPRPHPLYRYIQLVEEKMGDWELEAWEMLGNDATSNDKESVREELERQWWDEDKAANLCMFFDREVKSRMESKVGSGSWPDLRKSAKAFEHSINAFVEESRSGGGRVGAQGSVSPHTCSVQ</sequence>
<feature type="compositionally biased region" description="Polar residues" evidence="10">
    <location>
        <begin position="296"/>
        <end position="306"/>
    </location>
</feature>
<comment type="caution">
    <text evidence="11">The sequence shown here is derived from an EMBL/GenBank/DDBJ whole genome shotgun (WGS) entry which is preliminary data.</text>
</comment>
<evidence type="ECO:0000256" key="10">
    <source>
        <dbReference type="SAM" id="MobiDB-lite"/>
    </source>
</evidence>
<reference evidence="11" key="1">
    <citation type="submission" date="2022-07" db="EMBL/GenBank/DDBJ databases">
        <title>Genome analysis of Parmales, a sister group of diatoms, reveals the evolutionary specialization of diatoms from phago-mixotrophs to photoautotrophs.</title>
        <authorList>
            <person name="Ban H."/>
            <person name="Sato S."/>
            <person name="Yoshikawa S."/>
            <person name="Kazumasa Y."/>
            <person name="Nakamura Y."/>
            <person name="Ichinomiya M."/>
            <person name="Saitoh K."/>
            <person name="Sato N."/>
            <person name="Blanc-Mathieu R."/>
            <person name="Endo H."/>
            <person name="Kuwata A."/>
            <person name="Ogata H."/>
        </authorList>
    </citation>
    <scope>NUCLEOTIDE SEQUENCE</scope>
</reference>
<dbReference type="AlphaFoldDB" id="A0A9W7E498"/>
<evidence type="ECO:0000256" key="2">
    <source>
        <dbReference type="ARBA" id="ARBA00009747"/>
    </source>
</evidence>
<evidence type="ECO:0000313" key="12">
    <source>
        <dbReference type="Proteomes" id="UP001165082"/>
    </source>
</evidence>
<evidence type="ECO:0000256" key="4">
    <source>
        <dbReference type="ARBA" id="ARBA00022695"/>
    </source>
</evidence>
<name>A0A9W7E498_9STRA</name>
<dbReference type="Proteomes" id="UP001165082">
    <property type="component" value="Unassembled WGS sequence"/>
</dbReference>
<keyword evidence="3" id="KW-0808">Transferase</keyword>
<organism evidence="11 12">
    <name type="scientific">Triparma retinervis</name>
    <dbReference type="NCBI Taxonomy" id="2557542"/>
    <lineage>
        <taxon>Eukaryota</taxon>
        <taxon>Sar</taxon>
        <taxon>Stramenopiles</taxon>
        <taxon>Ochrophyta</taxon>
        <taxon>Bolidophyceae</taxon>
        <taxon>Parmales</taxon>
        <taxon>Triparmaceae</taxon>
        <taxon>Triparma</taxon>
    </lineage>
</organism>
<accession>A0A9W7E498</accession>
<comment type="similarity">
    <text evidence="2">Belongs to the SELO family.</text>
</comment>
<dbReference type="GO" id="GO:0046872">
    <property type="term" value="F:metal ion binding"/>
    <property type="evidence" value="ECO:0007669"/>
    <property type="project" value="UniProtKB-KW"/>
</dbReference>